<evidence type="ECO:0000256" key="4">
    <source>
        <dbReference type="ARBA" id="ARBA00038161"/>
    </source>
</evidence>
<organism evidence="6 7">
    <name type="scientific">Bagarius yarrelli</name>
    <name type="common">Goonch</name>
    <name type="synonym">Bagrus yarrelli</name>
    <dbReference type="NCBI Taxonomy" id="175774"/>
    <lineage>
        <taxon>Eukaryota</taxon>
        <taxon>Metazoa</taxon>
        <taxon>Chordata</taxon>
        <taxon>Craniata</taxon>
        <taxon>Vertebrata</taxon>
        <taxon>Euteleostomi</taxon>
        <taxon>Actinopterygii</taxon>
        <taxon>Neopterygii</taxon>
        <taxon>Teleostei</taxon>
        <taxon>Ostariophysi</taxon>
        <taxon>Siluriformes</taxon>
        <taxon>Sisoridae</taxon>
        <taxon>Sisorinae</taxon>
        <taxon>Bagarius</taxon>
    </lineage>
</organism>
<evidence type="ECO:0000256" key="3">
    <source>
        <dbReference type="ARBA" id="ARBA00022553"/>
    </source>
</evidence>
<keyword evidence="3" id="KW-0597">Phosphoprotein</keyword>
<evidence type="ECO:0000313" key="7">
    <source>
        <dbReference type="Proteomes" id="UP000319801"/>
    </source>
</evidence>
<dbReference type="GO" id="GO:0032233">
    <property type="term" value="P:positive regulation of actin filament bundle assembly"/>
    <property type="evidence" value="ECO:0007669"/>
    <property type="project" value="TreeGrafter"/>
</dbReference>
<evidence type="ECO:0000256" key="5">
    <source>
        <dbReference type="SAM" id="MobiDB-lite"/>
    </source>
</evidence>
<feature type="region of interest" description="Disordered" evidence="5">
    <location>
        <begin position="124"/>
        <end position="144"/>
    </location>
</feature>
<dbReference type="PANTHER" id="PTHR24217">
    <property type="entry name" value="PUTATIVE-RELATED"/>
    <property type="match status" value="1"/>
</dbReference>
<feature type="compositionally biased region" description="Polar residues" evidence="5">
    <location>
        <begin position="323"/>
        <end position="345"/>
    </location>
</feature>
<feature type="region of interest" description="Disordered" evidence="5">
    <location>
        <begin position="1"/>
        <end position="20"/>
    </location>
</feature>
<feature type="region of interest" description="Disordered" evidence="5">
    <location>
        <begin position="199"/>
        <end position="237"/>
    </location>
</feature>
<feature type="region of interest" description="Disordered" evidence="5">
    <location>
        <begin position="253"/>
        <end position="402"/>
    </location>
</feature>
<dbReference type="GO" id="GO:0003779">
    <property type="term" value="F:actin binding"/>
    <property type="evidence" value="ECO:0007669"/>
    <property type="project" value="TreeGrafter"/>
</dbReference>
<comment type="subcellular location">
    <subcellularLocation>
        <location evidence="1">Cytoplasm</location>
    </subcellularLocation>
</comment>
<protein>
    <submittedName>
        <fullName evidence="6">Synaptopodin</fullName>
    </submittedName>
</protein>
<reference evidence="6 7" key="1">
    <citation type="journal article" date="2019" name="Genome Biol. Evol.">
        <title>Whole-Genome Sequencing of the Giant Devil Catfish, Bagarius yarrelli.</title>
        <authorList>
            <person name="Jiang W."/>
            <person name="Lv Y."/>
            <person name="Cheng L."/>
            <person name="Yang K."/>
            <person name="Chao B."/>
            <person name="Wang X."/>
            <person name="Li Y."/>
            <person name="Pan X."/>
            <person name="You X."/>
            <person name="Zhang Y."/>
            <person name="Yang J."/>
            <person name="Li J."/>
            <person name="Zhang X."/>
            <person name="Liu S."/>
            <person name="Sun C."/>
            <person name="Yang J."/>
            <person name="Shi Q."/>
        </authorList>
    </citation>
    <scope>NUCLEOTIDE SEQUENCE [LARGE SCALE GENOMIC DNA]</scope>
    <source>
        <strain evidence="6">JWS20170419001</strain>
        <tissue evidence="6">Muscle</tissue>
    </source>
</reference>
<feature type="compositionally biased region" description="Polar residues" evidence="5">
    <location>
        <begin position="294"/>
        <end position="304"/>
    </location>
</feature>
<dbReference type="PANTHER" id="PTHR24217:SF13">
    <property type="entry name" value="SYNAPTOPODIN"/>
    <property type="match status" value="1"/>
</dbReference>
<feature type="compositionally biased region" description="Pro residues" evidence="5">
    <location>
        <begin position="368"/>
        <end position="386"/>
    </location>
</feature>
<feature type="compositionally biased region" description="Polar residues" evidence="5">
    <location>
        <begin position="256"/>
        <end position="285"/>
    </location>
</feature>
<name>A0A556V4V1_BAGYA</name>
<dbReference type="EMBL" id="VCAZ01000121">
    <property type="protein sequence ID" value="TSU88999.1"/>
    <property type="molecule type" value="Genomic_DNA"/>
</dbReference>
<dbReference type="Proteomes" id="UP000319801">
    <property type="component" value="Unassembled WGS sequence"/>
</dbReference>
<dbReference type="InterPro" id="IPR051976">
    <property type="entry name" value="Synaptopodin_domain"/>
</dbReference>
<keyword evidence="2" id="KW-0963">Cytoplasm</keyword>
<comment type="caution">
    <text evidence="6">The sequence shown here is derived from an EMBL/GenBank/DDBJ whole genome shotgun (WGS) entry which is preliminary data.</text>
</comment>
<proteinExistence type="inferred from homology"/>
<feature type="compositionally biased region" description="Low complexity" evidence="5">
    <location>
        <begin position="387"/>
        <end position="402"/>
    </location>
</feature>
<accession>A0A556V4V1</accession>
<gene>
    <name evidence="6" type="ORF">Baya_13072</name>
</gene>
<evidence type="ECO:0000256" key="1">
    <source>
        <dbReference type="ARBA" id="ARBA00004496"/>
    </source>
</evidence>
<evidence type="ECO:0000313" key="6">
    <source>
        <dbReference type="EMBL" id="TSU88999.1"/>
    </source>
</evidence>
<feature type="compositionally biased region" description="Polar residues" evidence="5">
    <location>
        <begin position="220"/>
        <end position="236"/>
    </location>
</feature>
<comment type="similarity">
    <text evidence="4">Belongs to the synaptopodin family.</text>
</comment>
<dbReference type="PROSITE" id="PS51257">
    <property type="entry name" value="PROKAR_LIPOPROTEIN"/>
    <property type="match status" value="1"/>
</dbReference>
<sequence>MERGHVPVRRGLSWAGHGTTTHSTVISCDENTDRTGTDSCQHETHSWVKVKPLKTNNISHTVQKTNLGRSASLSEKELKEARTRSQIIAAQLTVPSNSNSRGVQLFNRRRERVDAFTRVNVAGEGEARHRESNNEPDAPSSSALTWNRKCSIDSQVKDLKFAKSETQLRCPTVLTHNKGHKMEEVEEVVHELQDSLSERHFLPVNDKDEEIPEQGDAGTYATSGGNSSPAVPNSNQKWEEDVQLNGAYESPLEVHQATSNRSYNTETSSKASELASKQSSITNRTPKPFFSPIVVNSTEASSRSPDIPLAPSYPTPSLPAQFKSPSGQEPQTFSKPSFALSSRQVFSPPPPAPSYPTPPLPGYMSLPPSIPSDPPPLSAISPPPSPAYYTPLTTTSSTYTLS</sequence>
<keyword evidence="7" id="KW-1185">Reference proteome</keyword>
<feature type="compositionally biased region" description="Pro residues" evidence="5">
    <location>
        <begin position="347"/>
        <end position="361"/>
    </location>
</feature>
<dbReference type="GO" id="GO:0005634">
    <property type="term" value="C:nucleus"/>
    <property type="evidence" value="ECO:0007669"/>
    <property type="project" value="TreeGrafter"/>
</dbReference>
<evidence type="ECO:0000256" key="2">
    <source>
        <dbReference type="ARBA" id="ARBA00022490"/>
    </source>
</evidence>
<dbReference type="OrthoDB" id="8943025at2759"/>
<dbReference type="GO" id="GO:0030018">
    <property type="term" value="C:Z disc"/>
    <property type="evidence" value="ECO:0007669"/>
    <property type="project" value="TreeGrafter"/>
</dbReference>
<dbReference type="AlphaFoldDB" id="A0A556V4V1"/>
<dbReference type="GO" id="GO:0015629">
    <property type="term" value="C:actin cytoskeleton"/>
    <property type="evidence" value="ECO:0007669"/>
    <property type="project" value="TreeGrafter"/>
</dbReference>